<evidence type="ECO:0000313" key="3">
    <source>
        <dbReference type="Proteomes" id="UP001595834"/>
    </source>
</evidence>
<keyword evidence="1" id="KW-0732">Signal</keyword>
<dbReference type="RefSeq" id="WP_344380191.1">
    <property type="nucleotide sequence ID" value="NZ_BAAASQ010000038.1"/>
</dbReference>
<feature type="chain" id="PRO_5046831744" evidence="1">
    <location>
        <begin position="24"/>
        <end position="79"/>
    </location>
</feature>
<dbReference type="Proteomes" id="UP001595834">
    <property type="component" value="Unassembled WGS sequence"/>
</dbReference>
<protein>
    <submittedName>
        <fullName evidence="2">Uncharacterized protein</fullName>
    </submittedName>
</protein>
<feature type="signal peptide" evidence="1">
    <location>
        <begin position="1"/>
        <end position="23"/>
    </location>
</feature>
<evidence type="ECO:0000313" key="2">
    <source>
        <dbReference type="EMBL" id="MFC4956869.1"/>
    </source>
</evidence>
<keyword evidence="3" id="KW-1185">Reference proteome</keyword>
<gene>
    <name evidence="2" type="ORF">ACFPFX_11245</name>
</gene>
<accession>A0ABV9UMH9</accession>
<comment type="caution">
    <text evidence="2">The sequence shown here is derived from an EMBL/GenBank/DDBJ whole genome shotgun (WGS) entry which is preliminary data.</text>
</comment>
<dbReference type="EMBL" id="JBHSIZ010000011">
    <property type="protein sequence ID" value="MFC4956869.1"/>
    <property type="molecule type" value="Genomic_DNA"/>
</dbReference>
<proteinExistence type="predicted"/>
<organism evidence="2 3">
    <name type="scientific">Streptomyces mauvecolor</name>
    <dbReference type="NCBI Taxonomy" id="58345"/>
    <lineage>
        <taxon>Bacteria</taxon>
        <taxon>Bacillati</taxon>
        <taxon>Actinomycetota</taxon>
        <taxon>Actinomycetes</taxon>
        <taxon>Kitasatosporales</taxon>
        <taxon>Streptomycetaceae</taxon>
        <taxon>Streptomyces</taxon>
    </lineage>
</organism>
<evidence type="ECO:0000256" key="1">
    <source>
        <dbReference type="SAM" id="SignalP"/>
    </source>
</evidence>
<reference evidence="3" key="1">
    <citation type="journal article" date="2019" name="Int. J. Syst. Evol. Microbiol.">
        <title>The Global Catalogue of Microorganisms (GCM) 10K type strain sequencing project: providing services to taxonomists for standard genome sequencing and annotation.</title>
        <authorList>
            <consortium name="The Broad Institute Genomics Platform"/>
            <consortium name="The Broad Institute Genome Sequencing Center for Infectious Disease"/>
            <person name="Wu L."/>
            <person name="Ma J."/>
        </authorList>
    </citation>
    <scope>NUCLEOTIDE SEQUENCE [LARGE SCALE GENOMIC DNA]</scope>
    <source>
        <strain evidence="3">CCM 7224</strain>
    </source>
</reference>
<name>A0ABV9UMH9_9ACTN</name>
<sequence>MKKISALVALTIAGFALATPAHADNGDDLGRSINIAGHQPLSTANLCKQAFGLVPLAAPWTDAVDDACNNRDHIHSERN</sequence>